<name>A0A8J5ZN52_9ROSI</name>
<keyword evidence="5" id="KW-0539">Nucleus</keyword>
<evidence type="ECO:0000259" key="8">
    <source>
        <dbReference type="PROSITE" id="PS50102"/>
    </source>
</evidence>
<dbReference type="PANTHER" id="PTHR48028:SF4">
    <property type="entry name" value="SC35-LIKE SPLICING FACTOR"/>
    <property type="match status" value="1"/>
</dbReference>
<dbReference type="SMART" id="SM00360">
    <property type="entry name" value="RRM"/>
    <property type="match status" value="1"/>
</dbReference>
<gene>
    <name evidence="9" type="ORF">CXB51_000448</name>
</gene>
<dbReference type="CDD" id="cd00590">
    <property type="entry name" value="RRM_SF"/>
    <property type="match status" value="1"/>
</dbReference>
<keyword evidence="10" id="KW-1185">Reference proteome</keyword>
<evidence type="ECO:0000313" key="10">
    <source>
        <dbReference type="Proteomes" id="UP000701853"/>
    </source>
</evidence>
<proteinExistence type="predicted"/>
<keyword evidence="2" id="KW-0507">mRNA processing</keyword>
<dbReference type="InterPro" id="IPR051106">
    <property type="entry name" value="RNA-bind/splicing_reg"/>
</dbReference>
<feature type="domain" description="RRM" evidence="8">
    <location>
        <begin position="6"/>
        <end position="83"/>
    </location>
</feature>
<dbReference type="GO" id="GO:0008380">
    <property type="term" value="P:RNA splicing"/>
    <property type="evidence" value="ECO:0007669"/>
    <property type="project" value="UniProtKB-KW"/>
</dbReference>
<dbReference type="AlphaFoldDB" id="A0A8J5ZN52"/>
<dbReference type="PANTHER" id="PTHR48028">
    <property type="entry name" value="GLYCINE-RICH RNA-BINDING PROTEIN RZ1A"/>
    <property type="match status" value="1"/>
</dbReference>
<dbReference type="GO" id="GO:0005634">
    <property type="term" value="C:nucleus"/>
    <property type="evidence" value="ECO:0007669"/>
    <property type="project" value="UniProtKB-SubCell"/>
</dbReference>
<dbReference type="SUPFAM" id="SSF54928">
    <property type="entry name" value="RNA-binding domain, RBD"/>
    <property type="match status" value="1"/>
</dbReference>
<keyword evidence="4" id="KW-0508">mRNA splicing</keyword>
<dbReference type="GO" id="GO:0006397">
    <property type="term" value="P:mRNA processing"/>
    <property type="evidence" value="ECO:0007669"/>
    <property type="project" value="UniProtKB-KW"/>
</dbReference>
<protein>
    <recommendedName>
        <fullName evidence="8">RRM domain-containing protein</fullName>
    </recommendedName>
</protein>
<dbReference type="EMBL" id="JAHUZN010000001">
    <property type="protein sequence ID" value="KAG8502377.1"/>
    <property type="molecule type" value="Genomic_DNA"/>
</dbReference>
<dbReference type="InterPro" id="IPR012677">
    <property type="entry name" value="Nucleotide-bd_a/b_plait_sf"/>
</dbReference>
<organism evidence="9 10">
    <name type="scientific">Gossypium anomalum</name>
    <dbReference type="NCBI Taxonomy" id="47600"/>
    <lineage>
        <taxon>Eukaryota</taxon>
        <taxon>Viridiplantae</taxon>
        <taxon>Streptophyta</taxon>
        <taxon>Embryophyta</taxon>
        <taxon>Tracheophyta</taxon>
        <taxon>Spermatophyta</taxon>
        <taxon>Magnoliopsida</taxon>
        <taxon>eudicotyledons</taxon>
        <taxon>Gunneridae</taxon>
        <taxon>Pentapetalae</taxon>
        <taxon>rosids</taxon>
        <taxon>malvids</taxon>
        <taxon>Malvales</taxon>
        <taxon>Malvaceae</taxon>
        <taxon>Malvoideae</taxon>
        <taxon>Gossypium</taxon>
    </lineage>
</organism>
<accession>A0A8J5ZN52</accession>
<comment type="caution">
    <text evidence="9">The sequence shown here is derived from an EMBL/GenBank/DDBJ whole genome shotgun (WGS) entry which is preliminary data.</text>
</comment>
<evidence type="ECO:0000256" key="6">
    <source>
        <dbReference type="PROSITE-ProRule" id="PRU00176"/>
    </source>
</evidence>
<reference evidence="9 10" key="1">
    <citation type="journal article" date="2021" name="bioRxiv">
        <title>The Gossypium anomalum genome as a resource for cotton improvement and evolutionary analysis of hybrid incompatibility.</title>
        <authorList>
            <person name="Grover C.E."/>
            <person name="Yuan D."/>
            <person name="Arick M.A."/>
            <person name="Miller E.R."/>
            <person name="Hu G."/>
            <person name="Peterson D.G."/>
            <person name="Wendel J.F."/>
            <person name="Udall J.A."/>
        </authorList>
    </citation>
    <scope>NUCLEOTIDE SEQUENCE [LARGE SCALE GENOMIC DNA]</scope>
    <source>
        <strain evidence="9">JFW-Udall</strain>
        <tissue evidence="9">Leaf</tissue>
    </source>
</reference>
<dbReference type="Gene3D" id="3.30.70.330">
    <property type="match status" value="1"/>
</dbReference>
<evidence type="ECO:0000313" key="9">
    <source>
        <dbReference type="EMBL" id="KAG8502377.1"/>
    </source>
</evidence>
<keyword evidence="3 6" id="KW-0694">RNA-binding</keyword>
<dbReference type="GO" id="GO:0003723">
    <property type="term" value="F:RNA binding"/>
    <property type="evidence" value="ECO:0007669"/>
    <property type="project" value="UniProtKB-UniRule"/>
</dbReference>
<evidence type="ECO:0000256" key="2">
    <source>
        <dbReference type="ARBA" id="ARBA00022664"/>
    </source>
</evidence>
<sequence length="711" mass="80932">MGGFPITVFVFNIPATMHWKGLWMLFNYHGKVVDAFIPVKTSRNGKRFGFVRFSNFLDAQRAISKLNGFVILGNRIWVNIARFKGRRVTWRKATGQRISSSFKESSQKGVVDELRGKEVQEHLDVAWKPKRLERELGSGSGGEGMNIGKVVQGHVEEEQLWKLQKCLVGEVASFCELKTLDDRVAGMGLDEIRVKRIQGNHFLIEISDDALFEILKQRDWSYLKEFFIHIAPWSEKLVFTDRVTWIELSGVPMHCWNYETFKSIAGKWGTLVSMGENWSGANNFEKVEMLISISQVQNLDEIVLLEVGEVRFPVSIREIGWSEVHKIKDSLSKKRKIQGVAVESVSESKSVIGLESEKWTTVIRNVSLDDIKEKVIENGSAGKKCQKVLVEFNEGDNDAVSVGGLAGDNVGDDGNNSGLDRAREDVINMGLTLVLGPSGGQGDLADPEKQEEEETFQQKDLFHADIQDKVLSSKEKLRRDRGKMKDKSKATSGEEKIVNISLSDSDISNRRKVILKEAKQTWEVGKKLGHRVIGDERDVIEDILRLEVQQVLDSDVKVTMVNRFVKLYREDVCFLQETKFEEVSGDLVRFWCVEGWERVLFIVYASNMLRELKIFWEDLIKIWEHFSNHWIVGGVFSATRYKNVRSGCVGLLRGSKELGNFLEKCLLVDLPLLGKKFTWFGLVNKGSLTGQILFDEDWFINNVDLIDEDFC</sequence>
<evidence type="ECO:0000256" key="1">
    <source>
        <dbReference type="ARBA" id="ARBA00004123"/>
    </source>
</evidence>
<feature type="region of interest" description="Disordered" evidence="7">
    <location>
        <begin position="473"/>
        <end position="492"/>
    </location>
</feature>
<evidence type="ECO:0000256" key="3">
    <source>
        <dbReference type="ARBA" id="ARBA00022884"/>
    </source>
</evidence>
<comment type="subcellular location">
    <subcellularLocation>
        <location evidence="1">Nucleus</location>
    </subcellularLocation>
</comment>
<evidence type="ECO:0000256" key="4">
    <source>
        <dbReference type="ARBA" id="ARBA00023187"/>
    </source>
</evidence>
<dbReference type="PROSITE" id="PS50102">
    <property type="entry name" value="RRM"/>
    <property type="match status" value="1"/>
</dbReference>
<dbReference type="InterPro" id="IPR000504">
    <property type="entry name" value="RRM_dom"/>
</dbReference>
<dbReference type="OrthoDB" id="999103at2759"/>
<evidence type="ECO:0000256" key="7">
    <source>
        <dbReference type="SAM" id="MobiDB-lite"/>
    </source>
</evidence>
<dbReference type="InterPro" id="IPR035979">
    <property type="entry name" value="RBD_domain_sf"/>
</dbReference>
<evidence type="ECO:0000256" key="5">
    <source>
        <dbReference type="ARBA" id="ARBA00023242"/>
    </source>
</evidence>
<dbReference type="Pfam" id="PF00076">
    <property type="entry name" value="RRM_1"/>
    <property type="match status" value="1"/>
</dbReference>
<dbReference type="Proteomes" id="UP000701853">
    <property type="component" value="Chromosome 1"/>
</dbReference>